<evidence type="ECO:0000313" key="2">
    <source>
        <dbReference type="Proteomes" id="UP000649617"/>
    </source>
</evidence>
<dbReference type="Proteomes" id="UP000649617">
    <property type="component" value="Unassembled WGS sequence"/>
</dbReference>
<feature type="non-terminal residue" evidence="1">
    <location>
        <position position="134"/>
    </location>
</feature>
<sequence length="134" mass="14659">EASAALEKQGSDQSARPVEYSFDLCLVDVTWAGARFRQLQQGTVAEEELSPTVQAILADTLRWLRQRGGCQLHAFIGHTVVHGANTRKTMDGGLEPPAFAFDNYTEELVRGLNDFSGDFRQAKGPRLPVTSPLG</sequence>
<evidence type="ECO:0000313" key="1">
    <source>
        <dbReference type="EMBL" id="CAE7456313.1"/>
    </source>
</evidence>
<dbReference type="AlphaFoldDB" id="A0A812RXJ5"/>
<keyword evidence="2" id="KW-1185">Reference proteome</keyword>
<name>A0A812RXJ5_SYMPI</name>
<dbReference type="OrthoDB" id="440847at2759"/>
<gene>
    <name evidence="1" type="ORF">SPIL2461_LOCUS11216</name>
</gene>
<reference evidence="1" key="1">
    <citation type="submission" date="2021-02" db="EMBL/GenBank/DDBJ databases">
        <authorList>
            <person name="Dougan E. K."/>
            <person name="Rhodes N."/>
            <person name="Thang M."/>
            <person name="Chan C."/>
        </authorList>
    </citation>
    <scope>NUCLEOTIDE SEQUENCE</scope>
</reference>
<comment type="caution">
    <text evidence="1">The sequence shown here is derived from an EMBL/GenBank/DDBJ whole genome shotgun (WGS) entry which is preliminary data.</text>
</comment>
<accession>A0A812RXJ5</accession>
<proteinExistence type="predicted"/>
<dbReference type="EMBL" id="CAJNIZ010021868">
    <property type="protein sequence ID" value="CAE7456313.1"/>
    <property type="molecule type" value="Genomic_DNA"/>
</dbReference>
<protein>
    <submittedName>
        <fullName evidence="1">Uncharacterized protein</fullName>
    </submittedName>
</protein>
<feature type="non-terminal residue" evidence="1">
    <location>
        <position position="1"/>
    </location>
</feature>
<organism evidence="1 2">
    <name type="scientific">Symbiodinium pilosum</name>
    <name type="common">Dinoflagellate</name>
    <dbReference type="NCBI Taxonomy" id="2952"/>
    <lineage>
        <taxon>Eukaryota</taxon>
        <taxon>Sar</taxon>
        <taxon>Alveolata</taxon>
        <taxon>Dinophyceae</taxon>
        <taxon>Suessiales</taxon>
        <taxon>Symbiodiniaceae</taxon>
        <taxon>Symbiodinium</taxon>
    </lineage>
</organism>